<comment type="caution">
    <text evidence="1">The sequence shown here is derived from an EMBL/GenBank/DDBJ whole genome shotgun (WGS) entry which is preliminary data.</text>
</comment>
<dbReference type="AlphaFoldDB" id="A0A645G6T8"/>
<accession>A0A645G6T8</accession>
<reference evidence="1" key="1">
    <citation type="submission" date="2019-08" db="EMBL/GenBank/DDBJ databases">
        <authorList>
            <person name="Kucharzyk K."/>
            <person name="Murdoch R.W."/>
            <person name="Higgins S."/>
            <person name="Loffler F."/>
        </authorList>
    </citation>
    <scope>NUCLEOTIDE SEQUENCE</scope>
</reference>
<organism evidence="1">
    <name type="scientific">bioreactor metagenome</name>
    <dbReference type="NCBI Taxonomy" id="1076179"/>
    <lineage>
        <taxon>unclassified sequences</taxon>
        <taxon>metagenomes</taxon>
        <taxon>ecological metagenomes</taxon>
    </lineage>
</organism>
<protein>
    <submittedName>
        <fullName evidence="1">Uncharacterized protein</fullName>
    </submittedName>
</protein>
<proteinExistence type="predicted"/>
<evidence type="ECO:0000313" key="1">
    <source>
        <dbReference type="EMBL" id="MPN21519.1"/>
    </source>
</evidence>
<sequence length="81" mass="8335">MQDELTVALVAHRPHDIDVTAGTGDDAAELGADALQLVLQCDAYGHRPPGLAGSIAQQAYGAEVVLAAAHRQALVILAGEH</sequence>
<dbReference type="EMBL" id="VSSQ01069523">
    <property type="protein sequence ID" value="MPN21519.1"/>
    <property type="molecule type" value="Genomic_DNA"/>
</dbReference>
<name>A0A645G6T8_9ZZZZ</name>
<gene>
    <name evidence="1" type="ORF">SDC9_168899</name>
</gene>